<evidence type="ECO:0008006" key="5">
    <source>
        <dbReference type="Google" id="ProtNLM"/>
    </source>
</evidence>
<protein>
    <recommendedName>
        <fullName evidence="5">CENP-Q, a CENPA-CAD centromere complex subunit-domain-containing protein</fullName>
    </recommendedName>
</protein>
<evidence type="ECO:0000313" key="3">
    <source>
        <dbReference type="EMBL" id="KAH3663597.1"/>
    </source>
</evidence>
<feature type="coiled-coil region" evidence="1">
    <location>
        <begin position="208"/>
        <end position="252"/>
    </location>
</feature>
<keyword evidence="1" id="KW-0175">Coiled coil</keyword>
<dbReference type="RefSeq" id="XP_046059933.1">
    <property type="nucleotide sequence ID" value="XM_046206138.1"/>
</dbReference>
<dbReference type="OrthoDB" id="2420947at2759"/>
<evidence type="ECO:0000256" key="2">
    <source>
        <dbReference type="SAM" id="MobiDB-lite"/>
    </source>
</evidence>
<proteinExistence type="predicted"/>
<dbReference type="InterPro" id="IPR025212">
    <property type="entry name" value="CAD_CENP-Q"/>
</dbReference>
<dbReference type="EMBL" id="JAEUBE010000366">
    <property type="protein sequence ID" value="KAH3663597.1"/>
    <property type="molecule type" value="Genomic_DNA"/>
</dbReference>
<organism evidence="3 4">
    <name type="scientific">Ogataea philodendri</name>
    <dbReference type="NCBI Taxonomy" id="1378263"/>
    <lineage>
        <taxon>Eukaryota</taxon>
        <taxon>Fungi</taxon>
        <taxon>Dikarya</taxon>
        <taxon>Ascomycota</taxon>
        <taxon>Saccharomycotina</taxon>
        <taxon>Pichiomycetes</taxon>
        <taxon>Pichiales</taxon>
        <taxon>Pichiaceae</taxon>
        <taxon>Ogataea</taxon>
    </lineage>
</organism>
<comment type="caution">
    <text evidence="3">The sequence shown here is derived from an EMBL/GenBank/DDBJ whole genome shotgun (WGS) entry which is preliminary data.</text>
</comment>
<feature type="compositionally biased region" description="Acidic residues" evidence="2">
    <location>
        <begin position="86"/>
        <end position="96"/>
    </location>
</feature>
<reference evidence="3" key="2">
    <citation type="submission" date="2021-01" db="EMBL/GenBank/DDBJ databases">
        <authorList>
            <person name="Schikora-Tamarit M.A."/>
        </authorList>
    </citation>
    <scope>NUCLEOTIDE SEQUENCE</scope>
    <source>
        <strain evidence="3">CBS6075</strain>
    </source>
</reference>
<accession>A0A9P8P2G9</accession>
<name>A0A9P8P2G9_9ASCO</name>
<dbReference type="AlphaFoldDB" id="A0A9P8P2G9"/>
<keyword evidence="4" id="KW-1185">Reference proteome</keyword>
<sequence>MAPIRKTPKRPSALTRIKKLKGLDRPVFNKNDAKKSKAAKSKKTEERSLVKDSQTLFSDEETPEPEQPRKRKARAKKSQPLAPISDDSEQDSETEQEEPKSKQELNTYTQLISKKVIRNKWSSLQPNVSAYIDAILELYVEQSIAQITFRSNRERLAFRTLVKDSIVKPLSRKMRVARLPGGLRERLLDQERLDGENVRLEANLGANLRQLEVLRVEEQKELAFLKNEQQYYEDYQKAVQKQESLMEAQAETFVESFGDLQMPESSGYEDLNLADNDTQTYDPAADPDIQRSMSVLNKHLDSISNNVEQLEPLVEILDRVNSILQLVVG</sequence>
<feature type="region of interest" description="Disordered" evidence="2">
    <location>
        <begin position="1"/>
        <end position="106"/>
    </location>
</feature>
<dbReference type="Proteomes" id="UP000769157">
    <property type="component" value="Unassembled WGS sequence"/>
</dbReference>
<reference evidence="3" key="1">
    <citation type="journal article" date="2021" name="Open Biol.">
        <title>Shared evolutionary footprints suggest mitochondrial oxidative damage underlies multiple complex I losses in fungi.</title>
        <authorList>
            <person name="Schikora-Tamarit M.A."/>
            <person name="Marcet-Houben M."/>
            <person name="Nosek J."/>
            <person name="Gabaldon T."/>
        </authorList>
    </citation>
    <scope>NUCLEOTIDE SEQUENCE</scope>
    <source>
        <strain evidence="3">CBS6075</strain>
    </source>
</reference>
<dbReference type="Pfam" id="PF13094">
    <property type="entry name" value="CENP-Q"/>
    <property type="match status" value="1"/>
</dbReference>
<dbReference type="GeneID" id="70236962"/>
<evidence type="ECO:0000256" key="1">
    <source>
        <dbReference type="SAM" id="Coils"/>
    </source>
</evidence>
<evidence type="ECO:0000313" key="4">
    <source>
        <dbReference type="Proteomes" id="UP000769157"/>
    </source>
</evidence>
<gene>
    <name evidence="3" type="ORF">OGAPHI_004998</name>
</gene>